<dbReference type="NCBIfam" id="TIGR02469">
    <property type="entry name" value="CbiT"/>
    <property type="match status" value="1"/>
</dbReference>
<reference evidence="7 8" key="1">
    <citation type="submission" date="2019-03" db="EMBL/GenBank/DDBJ databases">
        <title>Genomic Encyclopedia of Type Strains, Phase IV (KMG-IV): sequencing the most valuable type-strain genomes for metagenomic binning, comparative biology and taxonomic classification.</title>
        <authorList>
            <person name="Goeker M."/>
        </authorList>
    </citation>
    <scope>NUCLEOTIDE SEQUENCE [LARGE SCALE GENOMIC DNA]</scope>
    <source>
        <strain evidence="7 8">DSM 102940</strain>
    </source>
</reference>
<accession>A0A4R2LJE9</accession>
<evidence type="ECO:0000313" key="7">
    <source>
        <dbReference type="EMBL" id="TCO79495.1"/>
    </source>
</evidence>
<dbReference type="InterPro" id="IPR050714">
    <property type="entry name" value="Cobalamin_biosynth_MTase"/>
</dbReference>
<dbReference type="GO" id="GO:0032259">
    <property type="term" value="P:methylation"/>
    <property type="evidence" value="ECO:0007669"/>
    <property type="project" value="UniProtKB-KW"/>
</dbReference>
<dbReference type="PANTHER" id="PTHR43182:SF1">
    <property type="entry name" value="COBALT-PRECORRIN-7 C(5)-METHYLTRANSFERASE"/>
    <property type="match status" value="1"/>
</dbReference>
<keyword evidence="2" id="KW-0169">Cobalamin biosynthesis</keyword>
<dbReference type="Proteomes" id="UP000294919">
    <property type="component" value="Unassembled WGS sequence"/>
</dbReference>
<gene>
    <name evidence="7" type="ORF">EV214_102217</name>
</gene>
<evidence type="ECO:0000259" key="6">
    <source>
        <dbReference type="Pfam" id="PF13847"/>
    </source>
</evidence>
<comment type="caution">
    <text evidence="7">The sequence shown here is derived from an EMBL/GenBank/DDBJ whole genome shotgun (WGS) entry which is preliminary data.</text>
</comment>
<dbReference type="PANTHER" id="PTHR43182">
    <property type="entry name" value="COBALT-PRECORRIN-6B C(15)-METHYLTRANSFERASE (DECARBOXYLATING)"/>
    <property type="match status" value="1"/>
</dbReference>
<keyword evidence="4 7" id="KW-0808">Transferase</keyword>
<dbReference type="Gene3D" id="3.40.50.150">
    <property type="entry name" value="Vaccinia Virus protein VP39"/>
    <property type="match status" value="1"/>
</dbReference>
<organism evidence="7 8">
    <name type="scientific">Marinisporobacter balticus</name>
    <dbReference type="NCBI Taxonomy" id="2018667"/>
    <lineage>
        <taxon>Bacteria</taxon>
        <taxon>Bacillati</taxon>
        <taxon>Bacillota</taxon>
        <taxon>Clostridia</taxon>
        <taxon>Peptostreptococcales</taxon>
        <taxon>Thermotaleaceae</taxon>
        <taxon>Marinisporobacter</taxon>
    </lineage>
</organism>
<dbReference type="InterPro" id="IPR025714">
    <property type="entry name" value="Methyltranfer_dom"/>
</dbReference>
<keyword evidence="5" id="KW-0949">S-adenosyl-L-methionine</keyword>
<keyword evidence="3 7" id="KW-0489">Methyltransferase</keyword>
<proteinExistence type="predicted"/>
<evidence type="ECO:0000256" key="5">
    <source>
        <dbReference type="ARBA" id="ARBA00022691"/>
    </source>
</evidence>
<evidence type="ECO:0000256" key="1">
    <source>
        <dbReference type="ARBA" id="ARBA00004953"/>
    </source>
</evidence>
<dbReference type="RefSeq" id="WP_132242426.1">
    <property type="nucleotide sequence ID" value="NZ_SLWV01000002.1"/>
</dbReference>
<dbReference type="CDD" id="cd02440">
    <property type="entry name" value="AdoMet_MTases"/>
    <property type="match status" value="1"/>
</dbReference>
<protein>
    <submittedName>
        <fullName evidence="7">Cobalt-precorrin-6B (C15)-methyltransferase</fullName>
    </submittedName>
</protein>
<dbReference type="UniPathway" id="UPA00148"/>
<dbReference type="GO" id="GO:0009236">
    <property type="term" value="P:cobalamin biosynthetic process"/>
    <property type="evidence" value="ECO:0007669"/>
    <property type="project" value="UniProtKB-UniPathway"/>
</dbReference>
<dbReference type="Pfam" id="PF13847">
    <property type="entry name" value="Methyltransf_31"/>
    <property type="match status" value="1"/>
</dbReference>
<evidence type="ECO:0000256" key="3">
    <source>
        <dbReference type="ARBA" id="ARBA00022603"/>
    </source>
</evidence>
<dbReference type="SUPFAM" id="SSF53335">
    <property type="entry name" value="S-adenosyl-L-methionine-dependent methyltransferases"/>
    <property type="match status" value="1"/>
</dbReference>
<dbReference type="EMBL" id="SLWV01000002">
    <property type="protein sequence ID" value="TCO79495.1"/>
    <property type="molecule type" value="Genomic_DNA"/>
</dbReference>
<keyword evidence="8" id="KW-1185">Reference proteome</keyword>
<evidence type="ECO:0000313" key="8">
    <source>
        <dbReference type="Proteomes" id="UP000294919"/>
    </source>
</evidence>
<evidence type="ECO:0000256" key="4">
    <source>
        <dbReference type="ARBA" id="ARBA00022679"/>
    </source>
</evidence>
<dbReference type="OrthoDB" id="9780707at2"/>
<comment type="pathway">
    <text evidence="1">Cofactor biosynthesis; adenosylcobalamin biosynthesis.</text>
</comment>
<dbReference type="InterPro" id="IPR029063">
    <property type="entry name" value="SAM-dependent_MTases_sf"/>
</dbReference>
<dbReference type="AlphaFoldDB" id="A0A4R2LJE9"/>
<dbReference type="InterPro" id="IPR014008">
    <property type="entry name" value="Cbl_synth_MTase_CbiT"/>
</dbReference>
<evidence type="ECO:0000256" key="2">
    <source>
        <dbReference type="ARBA" id="ARBA00022573"/>
    </source>
</evidence>
<dbReference type="GO" id="GO:0008276">
    <property type="term" value="F:protein methyltransferase activity"/>
    <property type="evidence" value="ECO:0007669"/>
    <property type="project" value="InterPro"/>
</dbReference>
<feature type="domain" description="Methyltransferase" evidence="6">
    <location>
        <begin position="39"/>
        <end position="154"/>
    </location>
</feature>
<name>A0A4R2LJE9_9FIRM</name>
<sequence length="195" mass="21694">MKWKFKTPGIPDELFIRGKVPMTKEEVRAVTISKLRLKQDDIMVDIGAGTGSISIEAAHICTNGEVIAIERNEEGIMLIKQNSEKFEVPIKILHGNGVEKLNEIEQFDRVMIGGSGGELKKIIQICHKKLTEEGICVINCITVETLYESIQYLKETGFDHIDVVSMNIARGKAVGRYTMMEGLNPIYVISGKKSA</sequence>